<organism evidence="4">
    <name type="scientific">marine sediment metagenome</name>
    <dbReference type="NCBI Taxonomy" id="412755"/>
    <lineage>
        <taxon>unclassified sequences</taxon>
        <taxon>metagenomes</taxon>
        <taxon>ecological metagenomes</taxon>
    </lineage>
</organism>
<dbReference type="AlphaFoldDB" id="A0A0F9TNY2"/>
<dbReference type="GO" id="GO:0009318">
    <property type="term" value="C:exodeoxyribonuclease VII complex"/>
    <property type="evidence" value="ECO:0007669"/>
    <property type="project" value="InterPro"/>
</dbReference>
<gene>
    <name evidence="4" type="ORF">LCGC14_0367630</name>
</gene>
<keyword evidence="2" id="KW-0540">Nuclease</keyword>
<dbReference type="Gene3D" id="1.10.287.1040">
    <property type="entry name" value="Exonuclease VII, small subunit"/>
    <property type="match status" value="1"/>
</dbReference>
<dbReference type="SUPFAM" id="SSF116842">
    <property type="entry name" value="XseB-like"/>
    <property type="match status" value="1"/>
</dbReference>
<dbReference type="GO" id="GO:0008855">
    <property type="term" value="F:exodeoxyribonuclease VII activity"/>
    <property type="evidence" value="ECO:0007669"/>
    <property type="project" value="InterPro"/>
</dbReference>
<keyword evidence="3" id="KW-0378">Hydrolase</keyword>
<reference evidence="4" key="1">
    <citation type="journal article" date="2015" name="Nature">
        <title>Complex archaea that bridge the gap between prokaryotes and eukaryotes.</title>
        <authorList>
            <person name="Spang A."/>
            <person name="Saw J.H."/>
            <person name="Jorgensen S.L."/>
            <person name="Zaremba-Niedzwiedzka K."/>
            <person name="Martijn J."/>
            <person name="Lind A.E."/>
            <person name="van Eijk R."/>
            <person name="Schleper C."/>
            <person name="Guy L."/>
            <person name="Ettema T.J."/>
        </authorList>
    </citation>
    <scope>NUCLEOTIDE SEQUENCE</scope>
</reference>
<evidence type="ECO:0000256" key="2">
    <source>
        <dbReference type="ARBA" id="ARBA00022722"/>
    </source>
</evidence>
<keyword evidence="1" id="KW-0963">Cytoplasm</keyword>
<dbReference type="NCBIfam" id="TIGR01280">
    <property type="entry name" value="xseB"/>
    <property type="match status" value="1"/>
</dbReference>
<name>A0A0F9TNY2_9ZZZZ</name>
<accession>A0A0F9TNY2</accession>
<dbReference type="NCBIfam" id="NF002140">
    <property type="entry name" value="PRK00977.1-4"/>
    <property type="match status" value="1"/>
</dbReference>
<dbReference type="InterPro" id="IPR003761">
    <property type="entry name" value="Exonuc_VII_S"/>
</dbReference>
<dbReference type="PANTHER" id="PTHR34137:SF1">
    <property type="entry name" value="EXODEOXYRIBONUCLEASE 7 SMALL SUBUNIT"/>
    <property type="match status" value="1"/>
</dbReference>
<comment type="caution">
    <text evidence="4">The sequence shown here is derived from an EMBL/GenBank/DDBJ whole genome shotgun (WGS) entry which is preliminary data.</text>
</comment>
<proteinExistence type="inferred from homology"/>
<dbReference type="InterPro" id="IPR037004">
    <property type="entry name" value="Exonuc_VII_ssu_sf"/>
</dbReference>
<dbReference type="GO" id="GO:0006308">
    <property type="term" value="P:DNA catabolic process"/>
    <property type="evidence" value="ECO:0007669"/>
    <property type="project" value="InterPro"/>
</dbReference>
<sequence>MAKQKLTFEEAMTTLEQIVTAIEEGDVPLEESIEKYADGIKLIKQCRTILDDAEKKIQLLAKGAGDGLVAEGELEGGEDD</sequence>
<dbReference type="GO" id="GO:0005829">
    <property type="term" value="C:cytosol"/>
    <property type="evidence" value="ECO:0007669"/>
    <property type="project" value="TreeGrafter"/>
</dbReference>
<protein>
    <submittedName>
        <fullName evidence="4">Uncharacterized protein</fullName>
    </submittedName>
</protein>
<evidence type="ECO:0000256" key="3">
    <source>
        <dbReference type="ARBA" id="ARBA00022801"/>
    </source>
</evidence>
<dbReference type="EMBL" id="LAZR01000291">
    <property type="protein sequence ID" value="KKN76672.1"/>
    <property type="molecule type" value="Genomic_DNA"/>
</dbReference>
<dbReference type="HAMAP" id="MF_00337">
    <property type="entry name" value="Exonuc_7_S"/>
    <property type="match status" value="1"/>
</dbReference>
<dbReference type="PANTHER" id="PTHR34137">
    <property type="entry name" value="EXODEOXYRIBONUCLEASE 7 SMALL SUBUNIT"/>
    <property type="match status" value="1"/>
</dbReference>
<dbReference type="Pfam" id="PF02609">
    <property type="entry name" value="Exonuc_VII_S"/>
    <property type="match status" value="1"/>
</dbReference>
<evidence type="ECO:0000256" key="1">
    <source>
        <dbReference type="ARBA" id="ARBA00022490"/>
    </source>
</evidence>
<evidence type="ECO:0000313" key="4">
    <source>
        <dbReference type="EMBL" id="KKN76672.1"/>
    </source>
</evidence>